<dbReference type="EMBL" id="BSXN01001024">
    <property type="protein sequence ID" value="GME71178.1"/>
    <property type="molecule type" value="Genomic_DNA"/>
</dbReference>
<organism evidence="1 2">
    <name type="scientific">Candida boidinii</name>
    <name type="common">Yeast</name>
    <dbReference type="NCBI Taxonomy" id="5477"/>
    <lineage>
        <taxon>Eukaryota</taxon>
        <taxon>Fungi</taxon>
        <taxon>Dikarya</taxon>
        <taxon>Ascomycota</taxon>
        <taxon>Saccharomycotina</taxon>
        <taxon>Pichiomycetes</taxon>
        <taxon>Pichiales</taxon>
        <taxon>Pichiaceae</taxon>
        <taxon>Ogataea</taxon>
        <taxon>Ogataea/Candida clade</taxon>
    </lineage>
</organism>
<sequence length="327" mass="36461">MQVPFPPGKGKLLFAKSKVYLHVSPSKSENIPGYLTIVQPYKGAANTDIIIAFIVESDLSVEDKKTLAYFDLYGLDGENADKLYSSNSHDSGDGSFNYNDRNIPVVSKYIDRPKLSSLASFSFAVTISNLFSCQIRPRAANFWHGSIILHPKDSLEKLPALFFHDDECPGTKREQKLRSRNFEPFASNTFSGLGDILYWGGDRFLSCLKNYCVLEESPLEKGMILVNPTKDDLINFIPNVIDNKNDKDDPFKQASESFNEFVTTAKWKTLGALAQITKNVRSIVSQVAKNESIPEPIKALLAKPSVKVISDEFDSANVYLAKWALAN</sequence>
<reference evidence="1" key="1">
    <citation type="submission" date="2023-04" db="EMBL/GenBank/DDBJ databases">
        <title>Candida boidinii NBRC 10035.</title>
        <authorList>
            <person name="Ichikawa N."/>
            <person name="Sato H."/>
            <person name="Tonouchi N."/>
        </authorList>
    </citation>
    <scope>NUCLEOTIDE SEQUENCE</scope>
    <source>
        <strain evidence="1">NBRC 10035</strain>
    </source>
</reference>
<dbReference type="AlphaFoldDB" id="A0A9W6WI69"/>
<proteinExistence type="predicted"/>
<evidence type="ECO:0000313" key="2">
    <source>
        <dbReference type="Proteomes" id="UP001165120"/>
    </source>
</evidence>
<gene>
    <name evidence="1" type="ORF">Cboi02_000311400</name>
</gene>
<keyword evidence="2" id="KW-1185">Reference proteome</keyword>
<protein>
    <submittedName>
        <fullName evidence="1">Unnamed protein product</fullName>
    </submittedName>
</protein>
<evidence type="ECO:0000313" key="1">
    <source>
        <dbReference type="EMBL" id="GME71178.1"/>
    </source>
</evidence>
<comment type="caution">
    <text evidence="1">The sequence shown here is derived from an EMBL/GenBank/DDBJ whole genome shotgun (WGS) entry which is preliminary data.</text>
</comment>
<name>A0A9W6WI69_CANBO</name>
<dbReference type="Proteomes" id="UP001165120">
    <property type="component" value="Unassembled WGS sequence"/>
</dbReference>
<accession>A0A9W6WI69</accession>